<keyword evidence="7" id="KW-0997">Cell inner membrane</keyword>
<sequence>MVKFYQIKRMNLLVMQLINILTVIWYILFMSFIIWTRIPISLLENKKIQIVVESGNSVKFIVNSINQNDFHFNERNFIWMTYLYNNDQKFKAGDYEISTNDTPYSLMNKFIKGDCNHRNRILFIEGWNFIQFRQALKKNIHIKQTIDNVSDYELMRMLDSVILTPEGLFYPDTYYISHGITDFEVLKIAHNKFNEILSEAWNNRSKDIAIKTPYEAMIVASIIEKESSNEEDRFTISGVINNRLKIGMRLQSDPTIIYGMGKLFKGKIKNSDLKKDNPWNTYTRSGLPATPICSFSKSSLYAALNPYKHDYIYYVARGDGSTSFSKTLESHNNKVKEFSLKKGKM</sequence>
<dbReference type="GO" id="GO:0071555">
    <property type="term" value="P:cell wall organization"/>
    <property type="evidence" value="ECO:0007669"/>
    <property type="project" value="UniProtKB-KW"/>
</dbReference>
<reference evidence="8 9" key="1">
    <citation type="journal article" date="2013" name="Genome Biol. Evol.">
        <title>Genome evolution and phylogenomic analysis of candidatus kinetoplastibacterium, the betaproteobacterial endosymbionts of strigomonas and angomonas.</title>
        <authorList>
            <person name="Alves J.M."/>
            <person name="Serrano M.G."/>
            <person name="Maia da Silva F."/>
            <person name="Voegtly L.J."/>
            <person name="Matveyev A.V."/>
            <person name="Teixeira M.M."/>
            <person name="Camargo E.P."/>
            <person name="Buck G.A."/>
        </authorList>
    </citation>
    <scope>NUCLEOTIDE SEQUENCE [LARGE SCALE GENOMIC DNA]</scope>
    <source>
        <strain evidence="8 9">TCC079E</strain>
    </source>
</reference>
<dbReference type="PANTHER" id="PTHR30518:SF2">
    <property type="entry name" value="ENDOLYTIC MUREIN TRANSGLYCOSYLASE"/>
    <property type="match status" value="1"/>
</dbReference>
<dbReference type="STRING" id="1208919.CDSE_0591"/>
<evidence type="ECO:0000256" key="4">
    <source>
        <dbReference type="ARBA" id="ARBA00023136"/>
    </source>
</evidence>
<dbReference type="Gene3D" id="3.30.160.60">
    <property type="entry name" value="Classic Zinc Finger"/>
    <property type="match status" value="1"/>
</dbReference>
<comment type="similarity">
    <text evidence="7">Belongs to the transglycosylase MltG family.</text>
</comment>
<dbReference type="InterPro" id="IPR003770">
    <property type="entry name" value="MLTG-like"/>
</dbReference>
<keyword evidence="9" id="KW-1185">Reference proteome</keyword>
<dbReference type="EMBL" id="CP003803">
    <property type="protein sequence ID" value="AGF46893.1"/>
    <property type="molecule type" value="Genomic_DNA"/>
</dbReference>
<dbReference type="Pfam" id="PF02618">
    <property type="entry name" value="YceG"/>
    <property type="match status" value="1"/>
</dbReference>
<feature type="transmembrane region" description="Helical" evidence="7">
    <location>
        <begin position="12"/>
        <end position="35"/>
    </location>
</feature>
<gene>
    <name evidence="7" type="primary">mltG</name>
    <name evidence="8" type="ORF">CDSE_0591</name>
</gene>
<keyword evidence="3 7" id="KW-1133">Transmembrane helix</keyword>
<dbReference type="PATRIC" id="fig|1208919.3.peg.331"/>
<keyword evidence="6 7" id="KW-0961">Cell wall biogenesis/degradation</keyword>
<dbReference type="CDD" id="cd08010">
    <property type="entry name" value="MltG_like"/>
    <property type="match status" value="1"/>
</dbReference>
<evidence type="ECO:0000256" key="7">
    <source>
        <dbReference type="HAMAP-Rule" id="MF_02065"/>
    </source>
</evidence>
<dbReference type="GO" id="GO:0005886">
    <property type="term" value="C:plasma membrane"/>
    <property type="evidence" value="ECO:0007669"/>
    <property type="project" value="UniProtKB-SubCell"/>
</dbReference>
<keyword evidence="1 7" id="KW-1003">Cell membrane</keyword>
<dbReference type="HOGENOM" id="CLU_025574_0_2_4"/>
<evidence type="ECO:0000256" key="6">
    <source>
        <dbReference type="ARBA" id="ARBA00023316"/>
    </source>
</evidence>
<keyword evidence="5 7" id="KW-0456">Lyase</keyword>
<evidence type="ECO:0000313" key="8">
    <source>
        <dbReference type="EMBL" id="AGF46893.1"/>
    </source>
</evidence>
<organism evidence="8 9">
    <name type="scientific">Candidatus Kinetoplastidibacterium desouzai TCC079E</name>
    <dbReference type="NCBI Taxonomy" id="1208919"/>
    <lineage>
        <taxon>Bacteria</taxon>
        <taxon>Pseudomonadati</taxon>
        <taxon>Pseudomonadota</taxon>
        <taxon>Betaproteobacteria</taxon>
        <taxon>Candidatus Kinetoplastidibacterium</taxon>
    </lineage>
</organism>
<name>M1L2B8_9PROT</name>
<comment type="catalytic activity">
    <reaction evidence="7">
        <text>a peptidoglycan chain = a peptidoglycan chain with N-acetyl-1,6-anhydromuramyl-[peptide] at the reducing end + a peptidoglycan chain with N-acetylglucosamine at the non-reducing end.</text>
        <dbReference type="EC" id="4.2.2.29"/>
    </reaction>
</comment>
<keyword evidence="4 7" id="KW-0472">Membrane</keyword>
<feature type="site" description="Important for catalytic activity" evidence="7">
    <location>
        <position position="226"/>
    </location>
</feature>
<comment type="subcellular location">
    <subcellularLocation>
        <location evidence="7">Cell inner membrane</location>
        <topology evidence="7">Single-pass membrane protein</topology>
    </subcellularLocation>
</comment>
<dbReference type="PANTHER" id="PTHR30518">
    <property type="entry name" value="ENDOLYTIC MUREIN TRANSGLYCOSYLASE"/>
    <property type="match status" value="1"/>
</dbReference>
<evidence type="ECO:0000256" key="5">
    <source>
        <dbReference type="ARBA" id="ARBA00023239"/>
    </source>
</evidence>
<dbReference type="AlphaFoldDB" id="M1L2B8"/>
<accession>M1L2B8</accession>
<evidence type="ECO:0000256" key="1">
    <source>
        <dbReference type="ARBA" id="ARBA00022475"/>
    </source>
</evidence>
<dbReference type="KEGG" id="kde:CDSE_0591"/>
<comment type="function">
    <text evidence="7">Functions as a peptidoglycan terminase that cleaves nascent peptidoglycan strands endolytically to terminate their elongation.</text>
</comment>
<dbReference type="NCBIfam" id="TIGR00247">
    <property type="entry name" value="endolytic transglycosylase MltG"/>
    <property type="match status" value="1"/>
</dbReference>
<protein>
    <recommendedName>
        <fullName evidence="7">Endolytic murein transglycosylase</fullName>
        <ecNumber evidence="7">4.2.2.29</ecNumber>
    </recommendedName>
    <alternativeName>
        <fullName evidence="7">Peptidoglycan lytic transglycosylase</fullName>
    </alternativeName>
    <alternativeName>
        <fullName evidence="7">Peptidoglycan polymerization terminase</fullName>
    </alternativeName>
</protein>
<evidence type="ECO:0000256" key="3">
    <source>
        <dbReference type="ARBA" id="ARBA00022989"/>
    </source>
</evidence>
<dbReference type="GO" id="GO:0009252">
    <property type="term" value="P:peptidoglycan biosynthetic process"/>
    <property type="evidence" value="ECO:0007669"/>
    <property type="project" value="UniProtKB-UniRule"/>
</dbReference>
<proteinExistence type="inferred from homology"/>
<dbReference type="HAMAP" id="MF_02065">
    <property type="entry name" value="MltG"/>
    <property type="match status" value="1"/>
</dbReference>
<evidence type="ECO:0000256" key="2">
    <source>
        <dbReference type="ARBA" id="ARBA00022692"/>
    </source>
</evidence>
<dbReference type="EC" id="4.2.2.29" evidence="7"/>
<dbReference type="GO" id="GO:0008932">
    <property type="term" value="F:lytic endotransglycosylase activity"/>
    <property type="evidence" value="ECO:0007669"/>
    <property type="project" value="UniProtKB-UniRule"/>
</dbReference>
<dbReference type="Gene3D" id="3.30.1490.480">
    <property type="entry name" value="Endolytic murein transglycosylase"/>
    <property type="match status" value="1"/>
</dbReference>
<evidence type="ECO:0000313" key="9">
    <source>
        <dbReference type="Proteomes" id="UP000011547"/>
    </source>
</evidence>
<dbReference type="Proteomes" id="UP000011547">
    <property type="component" value="Chromosome"/>
</dbReference>
<dbReference type="eggNOG" id="COG1559">
    <property type="taxonomic scope" value="Bacteria"/>
</dbReference>
<keyword evidence="2 7" id="KW-0812">Transmembrane</keyword>